<dbReference type="GO" id="GO:0005739">
    <property type="term" value="C:mitochondrion"/>
    <property type="evidence" value="ECO:0007669"/>
    <property type="project" value="TreeGrafter"/>
</dbReference>
<feature type="domain" description="Aminoglycoside phosphotransferase" evidence="1">
    <location>
        <begin position="280"/>
        <end position="340"/>
    </location>
</feature>
<accession>A0A2V5HZC5</accession>
<dbReference type="InterPro" id="IPR002575">
    <property type="entry name" value="Aminoglycoside_PTrfase"/>
</dbReference>
<keyword evidence="3" id="KW-1185">Reference proteome</keyword>
<protein>
    <submittedName>
        <fullName evidence="2">Phosphotransferase enzyme family protein</fullName>
    </submittedName>
</protein>
<evidence type="ECO:0000313" key="2">
    <source>
        <dbReference type="EMBL" id="PYI27434.1"/>
    </source>
</evidence>
<dbReference type="InterPro" id="IPR051035">
    <property type="entry name" value="Mito_inheritance_9"/>
</dbReference>
<name>A0A2V5HZC5_9EURO</name>
<organism evidence="2 3">
    <name type="scientific">Aspergillus indologenus CBS 114.80</name>
    <dbReference type="NCBI Taxonomy" id="1450541"/>
    <lineage>
        <taxon>Eukaryota</taxon>
        <taxon>Fungi</taxon>
        <taxon>Dikarya</taxon>
        <taxon>Ascomycota</taxon>
        <taxon>Pezizomycotina</taxon>
        <taxon>Eurotiomycetes</taxon>
        <taxon>Eurotiomycetidae</taxon>
        <taxon>Eurotiales</taxon>
        <taxon>Aspergillaceae</taxon>
        <taxon>Aspergillus</taxon>
        <taxon>Aspergillus subgen. Circumdati</taxon>
    </lineage>
</organism>
<dbReference type="AlphaFoldDB" id="A0A2V5HZC5"/>
<sequence>MEDSIADPKHDLEALNRFTSGRWLWNERQQLACRYVRFDLSTLLKLATSAIGSRSCTQVVKVSEGQYNKVFQLTMDDGREMIAKLPNPNAGRPHFTTASEVATMDFVRNVLGLPVPRVYAWSSRATENPLRAEYILMEKQAVVVLSDVWDTMKGKQKVQIVDQVVDIERRLAATRFSRFGSLYYKDDLANNSDADDATSPLYLNSTGNGVRSQTFGIGPINHRSFFDFGRGALDIERGPWSTAPEFMTAVARREMATAQAGLRYPLMPEGLLHGPRQYQPSLAKKLSALANYLQVAPHVLPADKATHAAVLWHGDLHSQNIVVDPQDPGRIVGILDWQSVSACPLFMQVGRPAFLDYPGPVPKNLEKIPLPPGFDSMGPDEQQRAKALHLAQSLHNLYLVRCLQRNETVFHAIRGQDTLRHQVSVVPGLVLMDYEPLLSSLLTDVKKEWAHIVGDGADGSAPRTPFPLRFSNEELRQWEEDGELWAQGVKLMDAFVADTGCFKHWDGRVSDVEYDQAKKELDEGVTRFLDREARNVEERREWLNALPFVD</sequence>
<proteinExistence type="predicted"/>
<keyword evidence="2" id="KW-0808">Transferase</keyword>
<dbReference type="PANTHER" id="PTHR36091:SF2">
    <property type="entry name" value="AMINOGLYCOSIDE PHOSPHOTRANSFERASE DOMAIN-CONTAINING PROTEIN"/>
    <property type="match status" value="1"/>
</dbReference>
<dbReference type="EMBL" id="KZ825570">
    <property type="protein sequence ID" value="PYI27434.1"/>
    <property type="molecule type" value="Genomic_DNA"/>
</dbReference>
<dbReference type="Gene3D" id="3.90.1200.10">
    <property type="match status" value="1"/>
</dbReference>
<evidence type="ECO:0000259" key="1">
    <source>
        <dbReference type="Pfam" id="PF01636"/>
    </source>
</evidence>
<evidence type="ECO:0000313" key="3">
    <source>
        <dbReference type="Proteomes" id="UP000248817"/>
    </source>
</evidence>
<dbReference type="Gene3D" id="3.30.200.20">
    <property type="entry name" value="Phosphorylase Kinase, domain 1"/>
    <property type="match status" value="1"/>
</dbReference>
<dbReference type="SUPFAM" id="SSF56112">
    <property type="entry name" value="Protein kinase-like (PK-like)"/>
    <property type="match status" value="1"/>
</dbReference>
<dbReference type="InterPro" id="IPR011009">
    <property type="entry name" value="Kinase-like_dom_sf"/>
</dbReference>
<dbReference type="Pfam" id="PF01636">
    <property type="entry name" value="APH"/>
    <property type="match status" value="2"/>
</dbReference>
<dbReference type="GO" id="GO:0016740">
    <property type="term" value="F:transferase activity"/>
    <property type="evidence" value="ECO:0007669"/>
    <property type="project" value="UniProtKB-KW"/>
</dbReference>
<feature type="domain" description="Aminoglycoside phosphotransferase" evidence="1">
    <location>
        <begin position="60"/>
        <end position="178"/>
    </location>
</feature>
<gene>
    <name evidence="2" type="ORF">BP00DRAFT_439194</name>
</gene>
<dbReference type="Proteomes" id="UP000248817">
    <property type="component" value="Unassembled WGS sequence"/>
</dbReference>
<reference evidence="2 3" key="1">
    <citation type="submission" date="2018-02" db="EMBL/GenBank/DDBJ databases">
        <title>The genomes of Aspergillus section Nigri reveals drivers in fungal speciation.</title>
        <authorList>
            <consortium name="DOE Joint Genome Institute"/>
            <person name="Vesth T.C."/>
            <person name="Nybo J."/>
            <person name="Theobald S."/>
            <person name="Brandl J."/>
            <person name="Frisvad J.C."/>
            <person name="Nielsen K.F."/>
            <person name="Lyhne E.K."/>
            <person name="Kogle M.E."/>
            <person name="Kuo A."/>
            <person name="Riley R."/>
            <person name="Clum A."/>
            <person name="Nolan M."/>
            <person name="Lipzen A."/>
            <person name="Salamov A."/>
            <person name="Henrissat B."/>
            <person name="Wiebenga A."/>
            <person name="De vries R.P."/>
            <person name="Grigoriev I.V."/>
            <person name="Mortensen U.H."/>
            <person name="Andersen M.R."/>
            <person name="Baker S.E."/>
        </authorList>
    </citation>
    <scope>NUCLEOTIDE SEQUENCE [LARGE SCALE GENOMIC DNA]</scope>
    <source>
        <strain evidence="2 3">CBS 114.80</strain>
    </source>
</reference>
<dbReference type="PANTHER" id="PTHR36091">
    <property type="entry name" value="ALTERED INHERITANCE OF MITOCHONDRIA PROTEIN 9, MITOCHONDRIAL"/>
    <property type="match status" value="1"/>
</dbReference>